<dbReference type="SUPFAM" id="SSF52540">
    <property type="entry name" value="P-loop containing nucleoside triphosphate hydrolases"/>
    <property type="match status" value="1"/>
</dbReference>
<dbReference type="EMBL" id="HF935245">
    <property type="protein sequence ID" value="CCX05322.1"/>
    <property type="molecule type" value="Genomic_DNA"/>
</dbReference>
<keyword evidence="5" id="KW-1185">Reference proteome</keyword>
<dbReference type="STRING" id="1076935.U4KVJ4"/>
<dbReference type="PANTHER" id="PTHR12435">
    <property type="match status" value="1"/>
</dbReference>
<comment type="similarity">
    <text evidence="3">Belongs to the KTI12 family.</text>
</comment>
<evidence type="ECO:0000313" key="4">
    <source>
        <dbReference type="EMBL" id="CCX05322.1"/>
    </source>
</evidence>
<dbReference type="InterPro" id="IPR013641">
    <property type="entry name" value="KTI12/PSTK"/>
</dbReference>
<proteinExistence type="inferred from homology"/>
<dbReference type="Gene3D" id="3.40.50.300">
    <property type="entry name" value="P-loop containing nucleotide triphosphate hydrolases"/>
    <property type="match status" value="1"/>
</dbReference>
<keyword evidence="1" id="KW-0547">Nucleotide-binding</keyword>
<evidence type="ECO:0000256" key="3">
    <source>
        <dbReference type="ARBA" id="ARBA00025768"/>
    </source>
</evidence>
<accession>U4KVJ4</accession>
<dbReference type="Pfam" id="PF08433">
    <property type="entry name" value="KTI12"/>
    <property type="match status" value="1"/>
</dbReference>
<protein>
    <submittedName>
        <fullName evidence="4">Similar to Protein kti12 acc. no. Q9P7V4</fullName>
    </submittedName>
</protein>
<evidence type="ECO:0000256" key="1">
    <source>
        <dbReference type="ARBA" id="ARBA00022741"/>
    </source>
</evidence>
<dbReference type="GO" id="GO:0005524">
    <property type="term" value="F:ATP binding"/>
    <property type="evidence" value="ECO:0007669"/>
    <property type="project" value="UniProtKB-KW"/>
</dbReference>
<dbReference type="InterPro" id="IPR027417">
    <property type="entry name" value="P-loop_NTPase"/>
</dbReference>
<dbReference type="Proteomes" id="UP000018144">
    <property type="component" value="Unassembled WGS sequence"/>
</dbReference>
<evidence type="ECO:0000313" key="5">
    <source>
        <dbReference type="Proteomes" id="UP000018144"/>
    </source>
</evidence>
<reference evidence="4 5" key="1">
    <citation type="journal article" date="2013" name="PLoS Genet.">
        <title>The genome and development-dependent transcriptomes of Pyronema confluens: a window into fungal evolution.</title>
        <authorList>
            <person name="Traeger S."/>
            <person name="Altegoer F."/>
            <person name="Freitag M."/>
            <person name="Gabaldon T."/>
            <person name="Kempken F."/>
            <person name="Kumar A."/>
            <person name="Marcet-Houben M."/>
            <person name="Poggeler S."/>
            <person name="Stajich J.E."/>
            <person name="Nowrousian M."/>
        </authorList>
    </citation>
    <scope>NUCLEOTIDE SEQUENCE [LARGE SCALE GENOMIC DNA]</scope>
    <source>
        <strain evidence="5">CBS 100304</strain>
        <tissue evidence="4">Vegetative mycelium</tissue>
    </source>
</reference>
<sequence length="296" mass="33092">MPLIILSGYPCSGKTTRAQQILDFFQTKINSAPSDSRESRLRVHIVNTETLSINRTAYRDARAEKEARATEYSAVKRLMSKDDIVIADGLNYIKGLRYQLFCEAKAALTPSCVVHVASPADSCRQWNSERPALPEDGSFTDGSLRYPDDILENLIFRYEEPNGMARWDSPLFTVPYVDETPDLEGIWNAMVGKGVVVKANQATVLKPAAEGDYLHELGKTTQEIVGLVMEHQRNTGGAGSLPVPECGVALQLPANDLTTAQLQGVRRDYMKLHRSHVVGKARIRELFVEYFNKRFE</sequence>
<name>U4KVJ4_PYROM</name>
<gene>
    <name evidence="4" type="ORF">PCON_04909</name>
</gene>
<dbReference type="AlphaFoldDB" id="U4KVJ4"/>
<dbReference type="OMA" id="THSRWDK"/>
<evidence type="ECO:0000256" key="2">
    <source>
        <dbReference type="ARBA" id="ARBA00022840"/>
    </source>
</evidence>
<organism evidence="4 5">
    <name type="scientific">Pyronema omphalodes (strain CBS 100304)</name>
    <name type="common">Pyronema confluens</name>
    <dbReference type="NCBI Taxonomy" id="1076935"/>
    <lineage>
        <taxon>Eukaryota</taxon>
        <taxon>Fungi</taxon>
        <taxon>Dikarya</taxon>
        <taxon>Ascomycota</taxon>
        <taxon>Pezizomycotina</taxon>
        <taxon>Pezizomycetes</taxon>
        <taxon>Pezizales</taxon>
        <taxon>Pyronemataceae</taxon>
        <taxon>Pyronema</taxon>
    </lineage>
</organism>
<dbReference type="eggNOG" id="KOG3062">
    <property type="taxonomic scope" value="Eukaryota"/>
</dbReference>
<dbReference type="OrthoDB" id="9972657at2759"/>
<keyword evidence="2" id="KW-0067">ATP-binding</keyword>